<feature type="region of interest" description="Disordered" evidence="1">
    <location>
        <begin position="842"/>
        <end position="900"/>
    </location>
</feature>
<feature type="compositionally biased region" description="Acidic residues" evidence="1">
    <location>
        <begin position="305"/>
        <end position="325"/>
    </location>
</feature>
<feature type="compositionally biased region" description="Gly residues" evidence="1">
    <location>
        <begin position="981"/>
        <end position="990"/>
    </location>
</feature>
<gene>
    <name evidence="2" type="ORF">Hypma_010449</name>
</gene>
<evidence type="ECO:0000313" key="3">
    <source>
        <dbReference type="Proteomes" id="UP000076154"/>
    </source>
</evidence>
<sequence length="1010" mass="105610">MDAVSKKPPMRPLDPLLIQSFPAPPTHIPVTPTSPNPPPSRPPSTPLPPVPGPSRISGHETFLLLQQGASRSRRSSKLSLASVDRDTTLSRPPSAASPPHSPSSITHPHSIAFSISEELDGLPPADDDDILLGIDVPAQMPSPSRRHNPANESISSIDVRDILDAAGGADYYSDDADTLGALPPLRTPSTRRVHRTKHTSSLSLADPIDPQTIPRTQKTSSPPAPPRSPPSPDITAILSTTPRPVRSRLYSSSLSTPSAPRLPSTKRRASEGLGVSRSSSRSKPRLSDPVLSATRYADSPQGFTYDEDGYADREDMDDEAEDDDDTRSWIDHDEYGKPIPYTKPTSSRSRHEFDEGDRTSFGADDGHYAGEDKDTEERYRQLEGYASGSGSGSESSLDLHTPLPHLMVRHGLLSPRSKLLPQPESQANGRESVVSLASTKTNTSLLKDSRDTVTRRVRHRDGKLLKGGIGLTTGLGWSDSEDEDAPSALTRRISSLNLSRRSSLASLSLSTSHHALSRNTSILSHSTSFSHTTSTSHVHPPSRAYSSSTLHEGYMHESELGIDEWGALTRSTSESNQTYKPKTNQPRWSSHSLPSSSSSARKHQLPKPKTLSGMAPTAWSGRANGSGRMSVASNTSASSGFSSSGVTGMIQEEDEGLTIGGGGSGERASTSAALLAAGVSASVRRGLAQGPVMRSRTPTSTSSHGVYNGRTPVAVPVPTRRRTEEDGVGVGMNNTSTSSLSTASSLSIPLPITPLDGDDAGTTTTTTTTGLAFIDKSLPPLPTPTPTLRRSPGSANLSAAAAGGGGDKGTIARGGFAFPTQPRARAISSSAVGSGSTIEAPALVGSYSGPPPPTTATSTSQMMSPPTPRPLRLAQSPYLRPKTPSSLPTPTLTRDRPAVPVPVPSIPTAAGPYLARAPLALSGFASNAAASSSTPSLVVYHSTPGTPRTPLEKPKPRTGTGMVYRSTTGPSRMRLPSAAAGVGGSGGGGGVGAAKVQVQVQAGGPRAIAL</sequence>
<feature type="compositionally biased region" description="Low complexity" evidence="1">
    <location>
        <begin position="630"/>
        <end position="645"/>
    </location>
</feature>
<feature type="region of interest" description="Disordered" evidence="1">
    <location>
        <begin position="172"/>
        <end position="376"/>
    </location>
</feature>
<protein>
    <submittedName>
        <fullName evidence="2">Uncharacterized protein</fullName>
    </submittedName>
</protein>
<dbReference type="EMBL" id="LUEZ02000006">
    <property type="protein sequence ID" value="RDB30208.1"/>
    <property type="molecule type" value="Genomic_DNA"/>
</dbReference>
<dbReference type="InParanoid" id="A0A369K8G2"/>
<feature type="compositionally biased region" description="Low complexity" evidence="1">
    <location>
        <begin position="855"/>
        <end position="864"/>
    </location>
</feature>
<feature type="region of interest" description="Disordered" evidence="1">
    <location>
        <begin position="932"/>
        <end position="990"/>
    </location>
</feature>
<dbReference type="STRING" id="39966.A0A369K8G2"/>
<evidence type="ECO:0000313" key="2">
    <source>
        <dbReference type="EMBL" id="RDB30208.1"/>
    </source>
</evidence>
<feature type="compositionally biased region" description="Low complexity" evidence="1">
    <location>
        <begin position="102"/>
        <end position="112"/>
    </location>
</feature>
<accession>A0A369K8G2</accession>
<feature type="compositionally biased region" description="Basic residues" evidence="1">
    <location>
        <begin position="189"/>
        <end position="198"/>
    </location>
</feature>
<feature type="compositionally biased region" description="Pro residues" evidence="1">
    <location>
        <begin position="22"/>
        <end position="52"/>
    </location>
</feature>
<feature type="compositionally biased region" description="Low complexity" evidence="1">
    <location>
        <begin position="527"/>
        <end position="539"/>
    </location>
</feature>
<feature type="compositionally biased region" description="Low complexity" evidence="1">
    <location>
        <begin position="242"/>
        <end position="263"/>
    </location>
</feature>
<feature type="compositionally biased region" description="Low complexity" evidence="1">
    <location>
        <begin position="589"/>
        <end position="599"/>
    </location>
</feature>
<dbReference type="OrthoDB" id="3064136at2759"/>
<feature type="region of interest" description="Disordered" evidence="1">
    <location>
        <begin position="785"/>
        <end position="806"/>
    </location>
</feature>
<feature type="region of interest" description="Disordered" evidence="1">
    <location>
        <begin position="571"/>
        <end position="645"/>
    </location>
</feature>
<dbReference type="Proteomes" id="UP000076154">
    <property type="component" value="Unassembled WGS sequence"/>
</dbReference>
<feature type="compositionally biased region" description="Pro residues" evidence="1">
    <location>
        <begin position="222"/>
        <end position="232"/>
    </location>
</feature>
<feature type="compositionally biased region" description="Low complexity" evidence="1">
    <location>
        <begin position="735"/>
        <end position="745"/>
    </location>
</feature>
<feature type="region of interest" description="Disordered" evidence="1">
    <location>
        <begin position="1"/>
        <end position="153"/>
    </location>
</feature>
<feature type="compositionally biased region" description="Basic and acidic residues" evidence="1">
    <location>
        <begin position="326"/>
        <end position="336"/>
    </location>
</feature>
<dbReference type="AlphaFoldDB" id="A0A369K8G2"/>
<organism evidence="2 3">
    <name type="scientific">Hypsizygus marmoreus</name>
    <name type="common">White beech mushroom</name>
    <name type="synonym">Agaricus marmoreus</name>
    <dbReference type="NCBI Taxonomy" id="39966"/>
    <lineage>
        <taxon>Eukaryota</taxon>
        <taxon>Fungi</taxon>
        <taxon>Dikarya</taxon>
        <taxon>Basidiomycota</taxon>
        <taxon>Agaricomycotina</taxon>
        <taxon>Agaricomycetes</taxon>
        <taxon>Agaricomycetidae</taxon>
        <taxon>Agaricales</taxon>
        <taxon>Tricholomatineae</taxon>
        <taxon>Lyophyllaceae</taxon>
        <taxon>Hypsizygus</taxon>
    </lineage>
</organism>
<feature type="compositionally biased region" description="Low complexity" evidence="1">
    <location>
        <begin position="786"/>
        <end position="801"/>
    </location>
</feature>
<comment type="caution">
    <text evidence="2">The sequence shown here is derived from an EMBL/GenBank/DDBJ whole genome shotgun (WGS) entry which is preliminary data.</text>
</comment>
<keyword evidence="3" id="KW-1185">Reference proteome</keyword>
<proteinExistence type="predicted"/>
<feature type="compositionally biased region" description="Acidic residues" evidence="1">
    <location>
        <begin position="117"/>
        <end position="130"/>
    </location>
</feature>
<name>A0A369K8G2_HYPMA</name>
<feature type="region of interest" description="Disordered" evidence="1">
    <location>
        <begin position="688"/>
        <end position="745"/>
    </location>
</feature>
<feature type="compositionally biased region" description="Polar residues" evidence="1">
    <location>
        <begin position="696"/>
        <end position="705"/>
    </location>
</feature>
<feature type="region of interest" description="Disordered" evidence="1">
    <location>
        <begin position="527"/>
        <end position="548"/>
    </location>
</feature>
<feature type="compositionally biased region" description="Polar residues" evidence="1">
    <location>
        <begin position="571"/>
        <end position="588"/>
    </location>
</feature>
<feature type="compositionally biased region" description="Basic and acidic residues" evidence="1">
    <location>
        <begin position="349"/>
        <end position="376"/>
    </location>
</feature>
<reference evidence="2" key="1">
    <citation type="submission" date="2018-04" db="EMBL/GenBank/DDBJ databases">
        <title>Whole genome sequencing of Hypsizygus marmoreus.</title>
        <authorList>
            <person name="Choi I.-G."/>
            <person name="Min B."/>
            <person name="Kim J.-G."/>
            <person name="Kim S."/>
            <person name="Oh Y.-L."/>
            <person name="Kong W.-S."/>
            <person name="Park H."/>
            <person name="Jeong J."/>
            <person name="Song E.-S."/>
        </authorList>
    </citation>
    <scope>NUCLEOTIDE SEQUENCE [LARGE SCALE GENOMIC DNA]</scope>
    <source>
        <strain evidence="2">51987-8</strain>
    </source>
</reference>
<feature type="compositionally biased region" description="Low complexity" evidence="1">
    <location>
        <begin position="881"/>
        <end position="892"/>
    </location>
</feature>
<evidence type="ECO:0000256" key="1">
    <source>
        <dbReference type="SAM" id="MobiDB-lite"/>
    </source>
</evidence>